<evidence type="ECO:0000313" key="1">
    <source>
        <dbReference type="EMBL" id="DBA13576.1"/>
    </source>
</evidence>
<keyword evidence="2" id="KW-1185">Reference proteome</keyword>
<evidence type="ECO:0000313" key="2">
    <source>
        <dbReference type="Proteomes" id="UP001181693"/>
    </source>
</evidence>
<protein>
    <submittedName>
        <fullName evidence="1">Uncharacterized protein</fullName>
    </submittedName>
</protein>
<dbReference type="Proteomes" id="UP001181693">
    <property type="component" value="Unassembled WGS sequence"/>
</dbReference>
<accession>A0AAV2ZDJ0</accession>
<organism evidence="1 2">
    <name type="scientific">Pyxicephalus adspersus</name>
    <name type="common">African bullfrog</name>
    <dbReference type="NCBI Taxonomy" id="30357"/>
    <lineage>
        <taxon>Eukaryota</taxon>
        <taxon>Metazoa</taxon>
        <taxon>Chordata</taxon>
        <taxon>Craniata</taxon>
        <taxon>Vertebrata</taxon>
        <taxon>Euteleostomi</taxon>
        <taxon>Amphibia</taxon>
        <taxon>Batrachia</taxon>
        <taxon>Anura</taxon>
        <taxon>Neobatrachia</taxon>
        <taxon>Ranoidea</taxon>
        <taxon>Pyxicephalidae</taxon>
        <taxon>Pyxicephalinae</taxon>
        <taxon>Pyxicephalus</taxon>
    </lineage>
</organism>
<comment type="caution">
    <text evidence="1">The sequence shown here is derived from an EMBL/GenBank/DDBJ whole genome shotgun (WGS) entry which is preliminary data.</text>
</comment>
<sequence>MDKCYMTEEILNLTLEVIYLLAKESPSVKSADHMTITLPTLQILLTKRINLQKIIKVIQKMIDLLSEEVSGAGNSGGLLWDLSEW</sequence>
<dbReference type="EMBL" id="DYDO01000374">
    <property type="protein sequence ID" value="DBA13576.1"/>
    <property type="molecule type" value="Genomic_DNA"/>
</dbReference>
<reference evidence="1" key="1">
    <citation type="thesis" date="2020" institute="ProQuest LLC" country="789 East Eisenhower Parkway, Ann Arbor, MI, USA">
        <title>Comparative Genomics and Chromosome Evolution.</title>
        <authorList>
            <person name="Mudd A.B."/>
        </authorList>
    </citation>
    <scope>NUCLEOTIDE SEQUENCE</scope>
    <source>
        <strain evidence="1">1538</strain>
        <tissue evidence="1">Blood</tissue>
    </source>
</reference>
<name>A0AAV2ZDJ0_PYXAD</name>
<dbReference type="AlphaFoldDB" id="A0AAV2ZDJ0"/>
<proteinExistence type="predicted"/>
<gene>
    <name evidence="1" type="ORF">GDO54_018566</name>
</gene>